<dbReference type="InterPro" id="IPR051395">
    <property type="entry name" value="Cytochrome_c_Peroxidase/MauG"/>
</dbReference>
<comment type="caution">
    <text evidence="9">The sequence shown here is derived from an EMBL/GenBank/DDBJ whole genome shotgun (WGS) entry which is preliminary data.</text>
</comment>
<evidence type="ECO:0000256" key="5">
    <source>
        <dbReference type="ARBA" id="ARBA00023002"/>
    </source>
</evidence>
<evidence type="ECO:0000256" key="2">
    <source>
        <dbReference type="ARBA" id="ARBA00022617"/>
    </source>
</evidence>
<dbReference type="Pfam" id="PF03150">
    <property type="entry name" value="CCP_MauG"/>
    <property type="match status" value="1"/>
</dbReference>
<evidence type="ECO:0000256" key="1">
    <source>
        <dbReference type="ARBA" id="ARBA00004196"/>
    </source>
</evidence>
<evidence type="ECO:0000313" key="10">
    <source>
        <dbReference type="Proteomes" id="UP000031327"/>
    </source>
</evidence>
<dbReference type="CDD" id="cd00063">
    <property type="entry name" value="FN3"/>
    <property type="match status" value="1"/>
</dbReference>
<dbReference type="GO" id="GO:0046872">
    <property type="term" value="F:metal ion binding"/>
    <property type="evidence" value="ECO:0007669"/>
    <property type="project" value="UniProtKB-KW"/>
</dbReference>
<dbReference type="InterPro" id="IPR036116">
    <property type="entry name" value="FN3_sf"/>
</dbReference>
<dbReference type="InterPro" id="IPR004852">
    <property type="entry name" value="Di-haem_cyt_c_peroxidsae"/>
</dbReference>
<evidence type="ECO:0000256" key="3">
    <source>
        <dbReference type="ARBA" id="ARBA00022723"/>
    </source>
</evidence>
<dbReference type="Gene3D" id="1.10.760.10">
    <property type="entry name" value="Cytochrome c-like domain"/>
    <property type="match status" value="2"/>
</dbReference>
<keyword evidence="3 7" id="KW-0479">Metal-binding</keyword>
<dbReference type="OrthoDB" id="9805202at2"/>
<evidence type="ECO:0000256" key="4">
    <source>
        <dbReference type="ARBA" id="ARBA00022729"/>
    </source>
</evidence>
<evidence type="ECO:0000256" key="6">
    <source>
        <dbReference type="ARBA" id="ARBA00023004"/>
    </source>
</evidence>
<dbReference type="PANTHER" id="PTHR30600">
    <property type="entry name" value="CYTOCHROME C PEROXIDASE-RELATED"/>
    <property type="match status" value="1"/>
</dbReference>
<keyword evidence="2 7" id="KW-0349">Heme</keyword>
<reference evidence="9 10" key="1">
    <citation type="submission" date="2014-12" db="EMBL/GenBank/DDBJ databases">
        <title>Draft Genome Sequence of Pseudoalteromonas luteoviolacea HI1.</title>
        <authorList>
            <person name="Asahina A.Y."/>
            <person name="Hadfield M.G."/>
        </authorList>
    </citation>
    <scope>NUCLEOTIDE SEQUENCE [LARGE SCALE GENOMIC DNA]</scope>
    <source>
        <strain evidence="9 10">HI1</strain>
    </source>
</reference>
<feature type="domain" description="Cytochrome c" evidence="8">
    <location>
        <begin position="409"/>
        <end position="569"/>
    </location>
</feature>
<dbReference type="RefSeq" id="WP_039608779.1">
    <property type="nucleotide sequence ID" value="NZ_JWIC01000004.1"/>
</dbReference>
<dbReference type="SUPFAM" id="SSF49265">
    <property type="entry name" value="Fibronectin type III"/>
    <property type="match status" value="1"/>
</dbReference>
<evidence type="ECO:0000313" key="9">
    <source>
        <dbReference type="EMBL" id="KID58490.1"/>
    </source>
</evidence>
<proteinExistence type="predicted"/>
<dbReference type="Proteomes" id="UP000031327">
    <property type="component" value="Unassembled WGS sequence"/>
</dbReference>
<dbReference type="InterPro" id="IPR036909">
    <property type="entry name" value="Cyt_c-like_dom_sf"/>
</dbReference>
<dbReference type="GO" id="GO:0004130">
    <property type="term" value="F:cytochrome-c peroxidase activity"/>
    <property type="evidence" value="ECO:0007669"/>
    <property type="project" value="TreeGrafter"/>
</dbReference>
<dbReference type="InterPro" id="IPR009056">
    <property type="entry name" value="Cyt_c-like_dom"/>
</dbReference>
<keyword evidence="4" id="KW-0732">Signal</keyword>
<evidence type="ECO:0000256" key="7">
    <source>
        <dbReference type="PROSITE-ProRule" id="PRU00433"/>
    </source>
</evidence>
<protein>
    <recommendedName>
        <fullName evidence="8">Cytochrome c domain-containing protein</fullName>
    </recommendedName>
</protein>
<dbReference type="PANTHER" id="PTHR30600:SF10">
    <property type="entry name" value="BLL6722 PROTEIN"/>
    <property type="match status" value="1"/>
</dbReference>
<dbReference type="GO" id="GO:0020037">
    <property type="term" value="F:heme binding"/>
    <property type="evidence" value="ECO:0007669"/>
    <property type="project" value="InterPro"/>
</dbReference>
<dbReference type="PROSITE" id="PS51007">
    <property type="entry name" value="CYTC"/>
    <property type="match status" value="1"/>
</dbReference>
<dbReference type="SUPFAM" id="SSF46626">
    <property type="entry name" value="Cytochrome c"/>
    <property type="match status" value="2"/>
</dbReference>
<organism evidence="9 10">
    <name type="scientific">Pseudoalteromonas luteoviolacea</name>
    <dbReference type="NCBI Taxonomy" id="43657"/>
    <lineage>
        <taxon>Bacteria</taxon>
        <taxon>Pseudomonadati</taxon>
        <taxon>Pseudomonadota</taxon>
        <taxon>Gammaproteobacteria</taxon>
        <taxon>Alteromonadales</taxon>
        <taxon>Pseudoalteromonadaceae</taxon>
        <taxon>Pseudoalteromonas</taxon>
    </lineage>
</organism>
<evidence type="ECO:0000259" key="8">
    <source>
        <dbReference type="PROSITE" id="PS51007"/>
    </source>
</evidence>
<dbReference type="InterPro" id="IPR003961">
    <property type="entry name" value="FN3_dom"/>
</dbReference>
<dbReference type="InterPro" id="IPR013783">
    <property type="entry name" value="Ig-like_fold"/>
</dbReference>
<dbReference type="GO" id="GO:0030313">
    <property type="term" value="C:cell envelope"/>
    <property type="evidence" value="ECO:0007669"/>
    <property type="project" value="UniProtKB-SubCell"/>
</dbReference>
<gene>
    <name evidence="9" type="ORF">JF50_07485</name>
</gene>
<dbReference type="AlphaFoldDB" id="A0A0C1QGL7"/>
<accession>A0A0C1QGL7</accession>
<comment type="subcellular location">
    <subcellularLocation>
        <location evidence="1">Cell envelope</location>
    </subcellularLocation>
</comment>
<keyword evidence="6 7" id="KW-0408">Iron</keyword>
<dbReference type="GO" id="GO:0009055">
    <property type="term" value="F:electron transfer activity"/>
    <property type="evidence" value="ECO:0007669"/>
    <property type="project" value="InterPro"/>
</dbReference>
<name>A0A0C1QGL7_9GAMM</name>
<dbReference type="EMBL" id="JWIC01000004">
    <property type="protein sequence ID" value="KID58490.1"/>
    <property type="molecule type" value="Genomic_DNA"/>
</dbReference>
<keyword evidence="5" id="KW-0560">Oxidoreductase</keyword>
<sequence>MFGKSYRRSIHLILLIPMTLWGSSLHASIPIESSAPTQLIAKVHSATEVGLSWQAPIGVEGITGYRVFRDGKRIGRTKMTFFVDTSATPNFVHSYDVVAVARAQGRKTSQRSNTDSVKTLSNDTNDGMRNGSVIRVGIARLVDHCGTNDLETIPAQALDACMDKLIEHYTLKTGLEDMQAYVARYRRQEDSQMIELGKRLFFSKALSQNFDTSCASCHHPAQGCGSDGLSLSIGVNAEDADVMGLGRSDGLTVPAVGRNSPPICNSALWVDSMFWDQRVRLREANRDSEVGTVSMADIQTPELDVTRLINEEVESSDPLRLLMAQAHFPITAAAEMGDPSGFESPQAYREFIAQRLSDNWKPLFVAAFGDEQIDFLRIARAMAAYQASFMFIDNPFFDYIDGEKQKLSEAQKRGALFFYTAAGCANCHDGVMFTPERTRGPLYPQLGIHGVADGNFKNQFRMPSLLNVGITAPYGDKGVFATLERVIEHYSDVTGSLERFYGDRETCGLPQFQHLNAEQCELVVGEAGDYVLALNAQNRAASDRGDDAIIRGFTETQISYLAAFLHALTDPEALAGSNEINALIPFRDGGPDGHQFDAINRDGGAL</sequence>
<dbReference type="Gene3D" id="2.60.40.10">
    <property type="entry name" value="Immunoglobulins"/>
    <property type="match status" value="1"/>
</dbReference>